<dbReference type="Proteomes" id="UP001303473">
    <property type="component" value="Unassembled WGS sequence"/>
</dbReference>
<protein>
    <submittedName>
        <fullName evidence="2">Uncharacterized protein</fullName>
    </submittedName>
</protein>
<feature type="compositionally biased region" description="Acidic residues" evidence="1">
    <location>
        <begin position="245"/>
        <end position="259"/>
    </location>
</feature>
<evidence type="ECO:0000313" key="2">
    <source>
        <dbReference type="EMBL" id="KAK3942810.1"/>
    </source>
</evidence>
<proteinExistence type="predicted"/>
<accession>A0AAN6NCA9</accession>
<reference evidence="3" key="1">
    <citation type="journal article" date="2023" name="Mol. Phylogenet. Evol.">
        <title>Genome-scale phylogeny and comparative genomics of the fungal order Sordariales.</title>
        <authorList>
            <person name="Hensen N."/>
            <person name="Bonometti L."/>
            <person name="Westerberg I."/>
            <person name="Brannstrom I.O."/>
            <person name="Guillou S."/>
            <person name="Cros-Aarteil S."/>
            <person name="Calhoun S."/>
            <person name="Haridas S."/>
            <person name="Kuo A."/>
            <person name="Mondo S."/>
            <person name="Pangilinan J."/>
            <person name="Riley R."/>
            <person name="LaButti K."/>
            <person name="Andreopoulos B."/>
            <person name="Lipzen A."/>
            <person name="Chen C."/>
            <person name="Yan M."/>
            <person name="Daum C."/>
            <person name="Ng V."/>
            <person name="Clum A."/>
            <person name="Steindorff A."/>
            <person name="Ohm R.A."/>
            <person name="Martin F."/>
            <person name="Silar P."/>
            <person name="Natvig D.O."/>
            <person name="Lalanne C."/>
            <person name="Gautier V."/>
            <person name="Ament-Velasquez S.L."/>
            <person name="Kruys A."/>
            <person name="Hutchinson M.I."/>
            <person name="Powell A.J."/>
            <person name="Barry K."/>
            <person name="Miller A.N."/>
            <person name="Grigoriev I.V."/>
            <person name="Debuchy R."/>
            <person name="Gladieux P."/>
            <person name="Hiltunen Thoren M."/>
            <person name="Johannesson H."/>
        </authorList>
    </citation>
    <scope>NUCLEOTIDE SEQUENCE [LARGE SCALE GENOMIC DNA]</scope>
    <source>
        <strain evidence="3">CBS 340.73</strain>
    </source>
</reference>
<evidence type="ECO:0000256" key="1">
    <source>
        <dbReference type="SAM" id="MobiDB-lite"/>
    </source>
</evidence>
<organism evidence="2 3">
    <name type="scientific">Diplogelasinospora grovesii</name>
    <dbReference type="NCBI Taxonomy" id="303347"/>
    <lineage>
        <taxon>Eukaryota</taxon>
        <taxon>Fungi</taxon>
        <taxon>Dikarya</taxon>
        <taxon>Ascomycota</taxon>
        <taxon>Pezizomycotina</taxon>
        <taxon>Sordariomycetes</taxon>
        <taxon>Sordariomycetidae</taxon>
        <taxon>Sordariales</taxon>
        <taxon>Diplogelasinosporaceae</taxon>
        <taxon>Diplogelasinospora</taxon>
    </lineage>
</organism>
<gene>
    <name evidence="2" type="ORF">QBC46DRAFT_378891</name>
</gene>
<sequence>MTLLPRYEPCAILQSKGIPCLIWFEDAIGQYGVPTVVFDLYLLVPDIDTAAGVLAENGWTKAGPPNEYHILTQCPFISHRRLDPPCKAETPIAPSDSPDMKPPGPGTTILLPAADWNVPIEKLGSDGIVPPLPVLVDALIESLLDAPHGSPLQRHVGTQIVYLYGHCSSLDSKEFADCLKFENRQFHYDARLKRNWSLPFKAIERSIRDELRKGQRHELQEDGSTEFLNMAVPVPPKLPDPVDYSSEEEEEDEVEEVEK</sequence>
<name>A0AAN6NCA9_9PEZI</name>
<comment type="caution">
    <text evidence="2">The sequence shown here is derived from an EMBL/GenBank/DDBJ whole genome shotgun (WGS) entry which is preliminary data.</text>
</comment>
<feature type="region of interest" description="Disordered" evidence="1">
    <location>
        <begin position="214"/>
        <end position="259"/>
    </location>
</feature>
<dbReference type="EMBL" id="MU853770">
    <property type="protein sequence ID" value="KAK3942810.1"/>
    <property type="molecule type" value="Genomic_DNA"/>
</dbReference>
<keyword evidence="3" id="KW-1185">Reference proteome</keyword>
<dbReference type="AlphaFoldDB" id="A0AAN6NCA9"/>
<evidence type="ECO:0000313" key="3">
    <source>
        <dbReference type="Proteomes" id="UP001303473"/>
    </source>
</evidence>